<dbReference type="AlphaFoldDB" id="A0A955RSD3"/>
<dbReference type="InterPro" id="IPR012908">
    <property type="entry name" value="PGAP1-ab_dom-like"/>
</dbReference>
<evidence type="ECO:0000313" key="3">
    <source>
        <dbReference type="Proteomes" id="UP000751518"/>
    </source>
</evidence>
<feature type="domain" description="GPI inositol-deacylase PGAP1-like alpha/beta" evidence="1">
    <location>
        <begin position="93"/>
        <end position="135"/>
    </location>
</feature>
<dbReference type="Proteomes" id="UP000751518">
    <property type="component" value="Unassembled WGS sequence"/>
</dbReference>
<name>A0A955RSD3_UNCKA</name>
<dbReference type="InterPro" id="IPR029058">
    <property type="entry name" value="AB_hydrolase_fold"/>
</dbReference>
<sequence>MSTLFDLIKEYALIGYFKILPFVHKTTPDAWNHGDKGDVVLIPGLHETAFSLLKVGNVLNVLGYRIHTIPDFSSIAPVQKIHERLENVVKSLDGEEIILVSHSKGGVVARYFLTQSPLADRVKSAVTISAPHHGSLFGKLQYHNLHELDHNSEVLMTINDSPDHAKKIINIYPRLDNHVLPNRNLLLDGAKNIEIDIVGHTRILASDKLFDELIRVLK</sequence>
<gene>
    <name evidence="2" type="ORF">KC614_04750</name>
</gene>
<reference evidence="2" key="2">
    <citation type="journal article" date="2021" name="Microbiome">
        <title>Successional dynamics and alternative stable states in a saline activated sludge microbial community over 9 years.</title>
        <authorList>
            <person name="Wang Y."/>
            <person name="Ye J."/>
            <person name="Ju F."/>
            <person name="Liu L."/>
            <person name="Boyd J.A."/>
            <person name="Deng Y."/>
            <person name="Parks D.H."/>
            <person name="Jiang X."/>
            <person name="Yin X."/>
            <person name="Woodcroft B.J."/>
            <person name="Tyson G.W."/>
            <person name="Hugenholtz P."/>
            <person name="Polz M.F."/>
            <person name="Zhang T."/>
        </authorList>
    </citation>
    <scope>NUCLEOTIDE SEQUENCE</scope>
    <source>
        <strain evidence="2">HKST-UBA03</strain>
    </source>
</reference>
<dbReference type="PANTHER" id="PTHR37946:SF1">
    <property type="entry name" value="SLL1969 PROTEIN"/>
    <property type="match status" value="1"/>
</dbReference>
<dbReference type="PANTHER" id="PTHR37946">
    <property type="entry name" value="SLL1969 PROTEIN"/>
    <property type="match status" value="1"/>
</dbReference>
<proteinExistence type="predicted"/>
<dbReference type="Pfam" id="PF07819">
    <property type="entry name" value="PGAP1"/>
    <property type="match status" value="1"/>
</dbReference>
<dbReference type="EMBL" id="JAGQKZ010000059">
    <property type="protein sequence ID" value="MCA9392473.1"/>
    <property type="molecule type" value="Genomic_DNA"/>
</dbReference>
<dbReference type="GO" id="GO:0016788">
    <property type="term" value="F:hydrolase activity, acting on ester bonds"/>
    <property type="evidence" value="ECO:0007669"/>
    <property type="project" value="InterPro"/>
</dbReference>
<dbReference type="SUPFAM" id="SSF53474">
    <property type="entry name" value="alpha/beta-Hydrolases"/>
    <property type="match status" value="1"/>
</dbReference>
<evidence type="ECO:0000259" key="1">
    <source>
        <dbReference type="Pfam" id="PF07819"/>
    </source>
</evidence>
<evidence type="ECO:0000313" key="2">
    <source>
        <dbReference type="EMBL" id="MCA9392473.1"/>
    </source>
</evidence>
<comment type="caution">
    <text evidence="2">The sequence shown here is derived from an EMBL/GenBank/DDBJ whole genome shotgun (WGS) entry which is preliminary data.</text>
</comment>
<organism evidence="2 3">
    <name type="scientific">candidate division WWE3 bacterium</name>
    <dbReference type="NCBI Taxonomy" id="2053526"/>
    <lineage>
        <taxon>Bacteria</taxon>
        <taxon>Katanobacteria</taxon>
    </lineage>
</organism>
<dbReference type="Gene3D" id="3.40.50.1820">
    <property type="entry name" value="alpha/beta hydrolase"/>
    <property type="match status" value="1"/>
</dbReference>
<accession>A0A955RSD3</accession>
<reference evidence="2" key="1">
    <citation type="submission" date="2020-04" db="EMBL/GenBank/DDBJ databases">
        <authorList>
            <person name="Zhang T."/>
        </authorList>
    </citation>
    <scope>NUCLEOTIDE SEQUENCE</scope>
    <source>
        <strain evidence="2">HKST-UBA03</strain>
    </source>
</reference>
<protein>
    <recommendedName>
        <fullName evidence="1">GPI inositol-deacylase PGAP1-like alpha/beta domain-containing protein</fullName>
    </recommendedName>
</protein>